<dbReference type="PANTHER" id="PTHR47986:SF34">
    <property type="entry name" value="RECEPTOR-LIKE KINASE TMK2"/>
    <property type="match status" value="1"/>
</dbReference>
<name>A0A0D0B5P3_9AGAM</name>
<evidence type="ECO:0000259" key="11">
    <source>
        <dbReference type="Pfam" id="PF08263"/>
    </source>
</evidence>
<proteinExistence type="predicted"/>
<evidence type="ECO:0000256" key="10">
    <source>
        <dbReference type="SAM" id="Phobius"/>
    </source>
</evidence>
<evidence type="ECO:0000256" key="3">
    <source>
        <dbReference type="ARBA" id="ARBA00022692"/>
    </source>
</evidence>
<evidence type="ECO:0000256" key="7">
    <source>
        <dbReference type="ARBA" id="ARBA00023136"/>
    </source>
</evidence>
<gene>
    <name evidence="12" type="ORF">CY34DRAFT_808597</name>
</gene>
<accession>A0A0D0B5P3</accession>
<dbReference type="STRING" id="930992.A0A0D0B5P3"/>
<keyword evidence="2" id="KW-0433">Leucine-rich repeat</keyword>
<dbReference type="Pfam" id="PF08263">
    <property type="entry name" value="LRRNT_2"/>
    <property type="match status" value="1"/>
</dbReference>
<evidence type="ECO:0000256" key="9">
    <source>
        <dbReference type="ARBA" id="ARBA00023180"/>
    </source>
</evidence>
<dbReference type="OrthoDB" id="676979at2759"/>
<evidence type="ECO:0000256" key="1">
    <source>
        <dbReference type="ARBA" id="ARBA00004167"/>
    </source>
</evidence>
<feature type="transmembrane region" description="Helical" evidence="10">
    <location>
        <begin position="45"/>
        <end position="68"/>
    </location>
</feature>
<dbReference type="Gene3D" id="3.80.10.10">
    <property type="entry name" value="Ribonuclease Inhibitor"/>
    <property type="match status" value="1"/>
</dbReference>
<evidence type="ECO:0000256" key="6">
    <source>
        <dbReference type="ARBA" id="ARBA00022989"/>
    </source>
</evidence>
<evidence type="ECO:0000256" key="4">
    <source>
        <dbReference type="ARBA" id="ARBA00022729"/>
    </source>
</evidence>
<evidence type="ECO:0000256" key="5">
    <source>
        <dbReference type="ARBA" id="ARBA00022737"/>
    </source>
</evidence>
<keyword evidence="7 10" id="KW-0472">Membrane</keyword>
<sequence length="391" mass="41677">MSSKFREDFDTSRFTKFLFDMRIQEELPEWPPLHVQKRKSRRTRIILLLCLLIIVLLFLIANVIFLNIRVLSVQPATPSSTSLSVNAQQCLSQYTLNAPSSPSSYPCSTCLPILQAVPLSSNSQNAQQIINAIQFCGLRAIFDTANSQGQASLGWVNDVKFCAWNGVTCDSSGSVANLQLTFPGVPSSLPNELGALTGLKSLQVIGGNSIPAGALPSSFTNLTDLSNLHIEATSITQLPDNLFSSLTAITTLTLIRNPTMGSSLPSSLTQLPLQNLVINSQSLTNPLPTLSSSPAFQASLKLLDLSSTSLTGSIPNTISSFASLTQLLLSNNNLQPPFPSNFPPSLQILNLQNNTGLSGTLPSSLCNSTLLTSCELGSTGLIGGCGLCQFS</sequence>
<comment type="subcellular location">
    <subcellularLocation>
        <location evidence="1">Membrane</location>
        <topology evidence="1">Single-pass membrane protein</topology>
    </subcellularLocation>
</comment>
<dbReference type="SUPFAM" id="SSF52058">
    <property type="entry name" value="L domain-like"/>
    <property type="match status" value="1"/>
</dbReference>
<dbReference type="Proteomes" id="UP000054485">
    <property type="component" value="Unassembled WGS sequence"/>
</dbReference>
<dbReference type="EMBL" id="KN835356">
    <property type="protein sequence ID" value="KIK39168.1"/>
    <property type="molecule type" value="Genomic_DNA"/>
</dbReference>
<dbReference type="InParanoid" id="A0A0D0B5P3"/>
<dbReference type="GO" id="GO:0016020">
    <property type="term" value="C:membrane"/>
    <property type="evidence" value="ECO:0007669"/>
    <property type="project" value="UniProtKB-SubCell"/>
</dbReference>
<dbReference type="PANTHER" id="PTHR47986">
    <property type="entry name" value="OSJNBA0070M12.3 PROTEIN"/>
    <property type="match status" value="1"/>
</dbReference>
<evidence type="ECO:0000313" key="12">
    <source>
        <dbReference type="EMBL" id="KIK39168.1"/>
    </source>
</evidence>
<keyword evidence="13" id="KW-1185">Reference proteome</keyword>
<keyword evidence="6 10" id="KW-1133">Transmembrane helix</keyword>
<feature type="domain" description="Leucine-rich repeat-containing N-terminal plant-type" evidence="11">
    <location>
        <begin position="140"/>
        <end position="170"/>
    </location>
</feature>
<keyword evidence="8" id="KW-0675">Receptor</keyword>
<protein>
    <recommendedName>
        <fullName evidence="11">Leucine-rich repeat-containing N-terminal plant-type domain-containing protein</fullName>
    </recommendedName>
</protein>
<dbReference type="AlphaFoldDB" id="A0A0D0B5P3"/>
<dbReference type="InterPro" id="IPR032675">
    <property type="entry name" value="LRR_dom_sf"/>
</dbReference>
<reference evidence="12 13" key="1">
    <citation type="submission" date="2014-04" db="EMBL/GenBank/DDBJ databases">
        <authorList>
            <consortium name="DOE Joint Genome Institute"/>
            <person name="Kuo A."/>
            <person name="Ruytinx J."/>
            <person name="Rineau F."/>
            <person name="Colpaert J."/>
            <person name="Kohler A."/>
            <person name="Nagy L.G."/>
            <person name="Floudas D."/>
            <person name="Copeland A."/>
            <person name="Barry K.W."/>
            <person name="Cichocki N."/>
            <person name="Veneault-Fourrey C."/>
            <person name="LaButti K."/>
            <person name="Lindquist E.A."/>
            <person name="Lipzen A."/>
            <person name="Lundell T."/>
            <person name="Morin E."/>
            <person name="Murat C."/>
            <person name="Sun H."/>
            <person name="Tunlid A."/>
            <person name="Henrissat B."/>
            <person name="Grigoriev I.V."/>
            <person name="Hibbett D.S."/>
            <person name="Martin F."/>
            <person name="Nordberg H.P."/>
            <person name="Cantor M.N."/>
            <person name="Hua S.X."/>
        </authorList>
    </citation>
    <scope>NUCLEOTIDE SEQUENCE [LARGE SCALE GENOMIC DNA]</scope>
    <source>
        <strain evidence="12 13">UH-Slu-Lm8-n1</strain>
    </source>
</reference>
<keyword evidence="5" id="KW-0677">Repeat</keyword>
<evidence type="ECO:0000256" key="2">
    <source>
        <dbReference type="ARBA" id="ARBA00022614"/>
    </source>
</evidence>
<keyword evidence="3 10" id="KW-0812">Transmembrane</keyword>
<dbReference type="InterPro" id="IPR052422">
    <property type="entry name" value="Auxin_Ser/Thr_Kinase"/>
</dbReference>
<organism evidence="12 13">
    <name type="scientific">Suillus luteus UH-Slu-Lm8-n1</name>
    <dbReference type="NCBI Taxonomy" id="930992"/>
    <lineage>
        <taxon>Eukaryota</taxon>
        <taxon>Fungi</taxon>
        <taxon>Dikarya</taxon>
        <taxon>Basidiomycota</taxon>
        <taxon>Agaricomycotina</taxon>
        <taxon>Agaricomycetes</taxon>
        <taxon>Agaricomycetidae</taxon>
        <taxon>Boletales</taxon>
        <taxon>Suillineae</taxon>
        <taxon>Suillaceae</taxon>
        <taxon>Suillus</taxon>
    </lineage>
</organism>
<dbReference type="HOGENOM" id="CLU_018786_1_0_1"/>
<reference evidence="13" key="2">
    <citation type="submission" date="2015-01" db="EMBL/GenBank/DDBJ databases">
        <title>Evolutionary Origins and Diversification of the Mycorrhizal Mutualists.</title>
        <authorList>
            <consortium name="DOE Joint Genome Institute"/>
            <consortium name="Mycorrhizal Genomics Consortium"/>
            <person name="Kohler A."/>
            <person name="Kuo A."/>
            <person name="Nagy L.G."/>
            <person name="Floudas D."/>
            <person name="Copeland A."/>
            <person name="Barry K.W."/>
            <person name="Cichocki N."/>
            <person name="Veneault-Fourrey C."/>
            <person name="LaButti K."/>
            <person name="Lindquist E.A."/>
            <person name="Lipzen A."/>
            <person name="Lundell T."/>
            <person name="Morin E."/>
            <person name="Murat C."/>
            <person name="Riley R."/>
            <person name="Ohm R."/>
            <person name="Sun H."/>
            <person name="Tunlid A."/>
            <person name="Henrissat B."/>
            <person name="Grigoriev I.V."/>
            <person name="Hibbett D.S."/>
            <person name="Martin F."/>
        </authorList>
    </citation>
    <scope>NUCLEOTIDE SEQUENCE [LARGE SCALE GENOMIC DNA]</scope>
    <source>
        <strain evidence="13">UH-Slu-Lm8-n1</strain>
    </source>
</reference>
<keyword evidence="9" id="KW-0325">Glycoprotein</keyword>
<evidence type="ECO:0000313" key="13">
    <source>
        <dbReference type="Proteomes" id="UP000054485"/>
    </source>
</evidence>
<evidence type="ECO:0000256" key="8">
    <source>
        <dbReference type="ARBA" id="ARBA00023170"/>
    </source>
</evidence>
<keyword evidence="4" id="KW-0732">Signal</keyword>
<dbReference type="InterPro" id="IPR013210">
    <property type="entry name" value="LRR_N_plant-typ"/>
</dbReference>